<dbReference type="SUPFAM" id="SSF52172">
    <property type="entry name" value="CheY-like"/>
    <property type="match status" value="1"/>
</dbReference>
<sequence>MEVSVSLERWATAHAVQEASVALDKRMKILVIDDFSTMRRIIRNLLRELGFENISEADGGSTALPALPRGGRLAHYGSEHVRHDGAGAARRGAFGSGACYAAGADGYGRGKA</sequence>
<dbReference type="InterPro" id="IPR011006">
    <property type="entry name" value="CheY-like_superfamily"/>
</dbReference>
<keyword evidence="2" id="KW-1185">Reference proteome</keyword>
<dbReference type="STRING" id="314278.NB231_02088"/>
<dbReference type="HOGENOM" id="CLU_2143215_0_0_6"/>
<evidence type="ECO:0000313" key="2">
    <source>
        <dbReference type="Proteomes" id="UP000003374"/>
    </source>
</evidence>
<organism evidence="1 2">
    <name type="scientific">Nitrococcus mobilis Nb-231</name>
    <dbReference type="NCBI Taxonomy" id="314278"/>
    <lineage>
        <taxon>Bacteria</taxon>
        <taxon>Pseudomonadati</taxon>
        <taxon>Pseudomonadota</taxon>
        <taxon>Gammaproteobacteria</taxon>
        <taxon>Chromatiales</taxon>
        <taxon>Ectothiorhodospiraceae</taxon>
        <taxon>Nitrococcus</taxon>
    </lineage>
</organism>
<name>A4BUF4_9GAMM</name>
<protein>
    <submittedName>
        <fullName evidence="1">Chemotaxis protein CheY</fullName>
    </submittedName>
</protein>
<gene>
    <name evidence="1" type="ORF">NB231_02088</name>
</gene>
<reference evidence="1 2" key="1">
    <citation type="submission" date="2006-02" db="EMBL/GenBank/DDBJ databases">
        <authorList>
            <person name="Waterbury J."/>
            <person name="Ferriera S."/>
            <person name="Johnson J."/>
            <person name="Kravitz S."/>
            <person name="Halpern A."/>
            <person name="Remington K."/>
            <person name="Beeson K."/>
            <person name="Tran B."/>
            <person name="Rogers Y.-H."/>
            <person name="Friedman R."/>
            <person name="Venter J.C."/>
        </authorList>
    </citation>
    <scope>NUCLEOTIDE SEQUENCE [LARGE SCALE GENOMIC DNA]</scope>
    <source>
        <strain evidence="1 2">Nb-231</strain>
    </source>
</reference>
<dbReference type="EMBL" id="AAOF01000018">
    <property type="protein sequence ID" value="EAR20668.1"/>
    <property type="molecule type" value="Genomic_DNA"/>
</dbReference>
<comment type="caution">
    <text evidence="1">The sequence shown here is derived from an EMBL/GenBank/DDBJ whole genome shotgun (WGS) entry which is preliminary data.</text>
</comment>
<proteinExistence type="predicted"/>
<dbReference type="AlphaFoldDB" id="A4BUF4"/>
<accession>A4BUF4</accession>
<dbReference type="eggNOG" id="COG0745">
    <property type="taxonomic scope" value="Bacteria"/>
</dbReference>
<dbReference type="Proteomes" id="UP000003374">
    <property type="component" value="Unassembled WGS sequence"/>
</dbReference>
<dbReference type="Gene3D" id="3.40.50.2300">
    <property type="match status" value="1"/>
</dbReference>
<evidence type="ECO:0000313" key="1">
    <source>
        <dbReference type="EMBL" id="EAR20668.1"/>
    </source>
</evidence>